<accession>A0A6A6QU78</accession>
<feature type="compositionally biased region" description="Basic residues" evidence="1">
    <location>
        <begin position="136"/>
        <end position="148"/>
    </location>
</feature>
<dbReference type="Proteomes" id="UP000799750">
    <property type="component" value="Unassembled WGS sequence"/>
</dbReference>
<organism evidence="2 3">
    <name type="scientific">Lophium mytilinum</name>
    <dbReference type="NCBI Taxonomy" id="390894"/>
    <lineage>
        <taxon>Eukaryota</taxon>
        <taxon>Fungi</taxon>
        <taxon>Dikarya</taxon>
        <taxon>Ascomycota</taxon>
        <taxon>Pezizomycotina</taxon>
        <taxon>Dothideomycetes</taxon>
        <taxon>Pleosporomycetidae</taxon>
        <taxon>Mytilinidiales</taxon>
        <taxon>Mytilinidiaceae</taxon>
        <taxon>Lophium</taxon>
    </lineage>
</organism>
<evidence type="ECO:0000313" key="2">
    <source>
        <dbReference type="EMBL" id="KAF2494467.1"/>
    </source>
</evidence>
<feature type="compositionally biased region" description="Low complexity" evidence="1">
    <location>
        <begin position="1"/>
        <end position="15"/>
    </location>
</feature>
<name>A0A6A6QU78_9PEZI</name>
<evidence type="ECO:0000313" key="3">
    <source>
        <dbReference type="Proteomes" id="UP000799750"/>
    </source>
</evidence>
<gene>
    <name evidence="2" type="ORF">BU16DRAFT_40821</name>
</gene>
<protein>
    <submittedName>
        <fullName evidence="2">Uncharacterized protein</fullName>
    </submittedName>
</protein>
<dbReference type="EMBL" id="MU004190">
    <property type="protein sequence ID" value="KAF2494467.1"/>
    <property type="molecule type" value="Genomic_DNA"/>
</dbReference>
<reference evidence="2" key="1">
    <citation type="journal article" date="2020" name="Stud. Mycol.">
        <title>101 Dothideomycetes genomes: a test case for predicting lifestyles and emergence of pathogens.</title>
        <authorList>
            <person name="Haridas S."/>
            <person name="Albert R."/>
            <person name="Binder M."/>
            <person name="Bloem J."/>
            <person name="Labutti K."/>
            <person name="Salamov A."/>
            <person name="Andreopoulos B."/>
            <person name="Baker S."/>
            <person name="Barry K."/>
            <person name="Bills G."/>
            <person name="Bluhm B."/>
            <person name="Cannon C."/>
            <person name="Castanera R."/>
            <person name="Culley D."/>
            <person name="Daum C."/>
            <person name="Ezra D."/>
            <person name="Gonzalez J."/>
            <person name="Henrissat B."/>
            <person name="Kuo A."/>
            <person name="Liang C."/>
            <person name="Lipzen A."/>
            <person name="Lutzoni F."/>
            <person name="Magnuson J."/>
            <person name="Mondo S."/>
            <person name="Nolan M."/>
            <person name="Ohm R."/>
            <person name="Pangilinan J."/>
            <person name="Park H.-J."/>
            <person name="Ramirez L."/>
            <person name="Alfaro M."/>
            <person name="Sun H."/>
            <person name="Tritt A."/>
            <person name="Yoshinaga Y."/>
            <person name="Zwiers L.-H."/>
            <person name="Turgeon B."/>
            <person name="Goodwin S."/>
            <person name="Spatafora J."/>
            <person name="Crous P."/>
            <person name="Grigoriev I."/>
        </authorList>
    </citation>
    <scope>NUCLEOTIDE SEQUENCE</scope>
    <source>
        <strain evidence="2">CBS 269.34</strain>
    </source>
</reference>
<feature type="compositionally biased region" description="Basic and acidic residues" evidence="1">
    <location>
        <begin position="149"/>
        <end position="178"/>
    </location>
</feature>
<feature type="region of interest" description="Disordered" evidence="1">
    <location>
        <begin position="1"/>
        <end position="122"/>
    </location>
</feature>
<feature type="compositionally biased region" description="Basic and acidic residues" evidence="1">
    <location>
        <begin position="90"/>
        <end position="105"/>
    </location>
</feature>
<evidence type="ECO:0000256" key="1">
    <source>
        <dbReference type="SAM" id="MobiDB-lite"/>
    </source>
</evidence>
<sequence>MTSTTSSIHDTTSNTGSADAEHYIPGSPPVPSTFLTPAKSCSRNPISSSTPFANNGLLRPTFPEQQSPSPAAAIKQEIEAESNPYPGIKIKIEDEGNPRKRSRDDVESDESSDEEHVLQANLDLKEKEVEAARLKARIVSKRAKKEKQRRREEHDMEQQRRREQLMRMGKEGDPIELD</sequence>
<keyword evidence="3" id="KW-1185">Reference proteome</keyword>
<proteinExistence type="predicted"/>
<feature type="region of interest" description="Disordered" evidence="1">
    <location>
        <begin position="136"/>
        <end position="178"/>
    </location>
</feature>
<feature type="compositionally biased region" description="Polar residues" evidence="1">
    <location>
        <begin position="33"/>
        <end position="53"/>
    </location>
</feature>
<dbReference type="AlphaFoldDB" id="A0A6A6QU78"/>